<dbReference type="PROSITE" id="PS51257">
    <property type="entry name" value="PROKAR_LIPOPROTEIN"/>
    <property type="match status" value="1"/>
</dbReference>
<evidence type="ECO:0000259" key="2">
    <source>
        <dbReference type="PROSITE" id="PS51662"/>
    </source>
</evidence>
<dbReference type="InterPro" id="IPR011042">
    <property type="entry name" value="6-blade_b-propeller_TolB-like"/>
</dbReference>
<gene>
    <name evidence="3" type="ORF">LYB30171_00759</name>
</gene>
<feature type="chain" id="PRO_5047002978" description="BPP domain-containing protein" evidence="1">
    <location>
        <begin position="24"/>
        <end position="376"/>
    </location>
</feature>
<reference evidence="3 4" key="1">
    <citation type="submission" date="2021-04" db="EMBL/GenBank/DDBJ databases">
        <authorList>
            <person name="Rodrigo-Torres L."/>
            <person name="Arahal R. D."/>
            <person name="Lucena T."/>
        </authorList>
    </citation>
    <scope>NUCLEOTIDE SEQUENCE [LARGE SCALE GENOMIC DNA]</scope>
    <source>
        <strain evidence="3 4">CECT 30171</strain>
    </source>
</reference>
<sequence>MNLRLPLLAPVLLLAACATPLHSPAPGGAPVVDPASTSAIGPAPVTLTERYLAHAAPGDELDSLATWPTPDGGTWLIATAKSSDRLLVFDADSGEQLRAVGGPGTGEGRFDRPNGVAVHGDHLFVAERDNRRVQVLALPGFEPTGSFGHAELRSPYGLWINEIAPGELEVYVTDNFMYGERYDVVPPAAELDQRVRRYRVRHDADGRLHSRYAGSFGDTGADALHVVESIAGDPSRQRLLIADERFLTADGGIASTLREYRFDGRATGKSLPHDMFAAEAEGVALWACSAETGYWLAVDQLEPRTVFHLFERDSLRPAGSFRGETTAFTDGVVVHAASTPTFPHGALFAVHADSAVAAFDLQLIARGLGLAAECGG</sequence>
<feature type="domain" description="BPP" evidence="2">
    <location>
        <begin position="35"/>
        <end position="368"/>
    </location>
</feature>
<proteinExistence type="predicted"/>
<accession>A0ABN7R1W1</accession>
<dbReference type="RefSeq" id="WP_215219722.1">
    <property type="nucleotide sequence ID" value="NZ_OU015430.1"/>
</dbReference>
<evidence type="ECO:0000313" key="4">
    <source>
        <dbReference type="Proteomes" id="UP000680116"/>
    </source>
</evidence>
<dbReference type="InterPro" id="IPR050952">
    <property type="entry name" value="TRIM-NHL_E3_ligases"/>
</dbReference>
<name>A0ABN7R1W1_9GAMM</name>
<evidence type="ECO:0000256" key="1">
    <source>
        <dbReference type="SAM" id="SignalP"/>
    </source>
</evidence>
<dbReference type="PANTHER" id="PTHR24104">
    <property type="entry name" value="E3 UBIQUITIN-PROTEIN LIGASE NHLRC1-RELATED"/>
    <property type="match status" value="1"/>
</dbReference>
<feature type="signal peptide" evidence="1">
    <location>
        <begin position="1"/>
        <end position="23"/>
    </location>
</feature>
<evidence type="ECO:0000313" key="3">
    <source>
        <dbReference type="EMBL" id="CAG4970554.1"/>
    </source>
</evidence>
<dbReference type="InterPro" id="IPR003431">
    <property type="entry name" value="B-propeller_Phytase"/>
</dbReference>
<dbReference type="Proteomes" id="UP000680116">
    <property type="component" value="Chromosome"/>
</dbReference>
<organism evidence="3 4">
    <name type="scientific">Novilysobacter luteus</name>
    <dbReference type="NCBI Taxonomy" id="2822368"/>
    <lineage>
        <taxon>Bacteria</taxon>
        <taxon>Pseudomonadati</taxon>
        <taxon>Pseudomonadota</taxon>
        <taxon>Gammaproteobacteria</taxon>
        <taxon>Lysobacterales</taxon>
        <taxon>Lysobacteraceae</taxon>
        <taxon>Novilysobacter</taxon>
    </lineage>
</organism>
<keyword evidence="1" id="KW-0732">Signal</keyword>
<dbReference type="SUPFAM" id="SSF63829">
    <property type="entry name" value="Calcium-dependent phosphotriesterase"/>
    <property type="match status" value="1"/>
</dbReference>
<protein>
    <recommendedName>
        <fullName evidence="2">BPP domain-containing protein</fullName>
    </recommendedName>
</protein>
<dbReference type="EMBL" id="OU015430">
    <property type="protein sequence ID" value="CAG4970554.1"/>
    <property type="molecule type" value="Genomic_DNA"/>
</dbReference>
<dbReference type="Gene3D" id="2.120.10.30">
    <property type="entry name" value="TolB, C-terminal domain"/>
    <property type="match status" value="1"/>
</dbReference>
<keyword evidence="4" id="KW-1185">Reference proteome</keyword>
<dbReference type="PROSITE" id="PS51662">
    <property type="entry name" value="BP_PHYTASE"/>
    <property type="match status" value="1"/>
</dbReference>
<dbReference type="PANTHER" id="PTHR24104:SF25">
    <property type="entry name" value="PROTEIN LIN-41"/>
    <property type="match status" value="1"/>
</dbReference>